<dbReference type="Proteomes" id="UP001262410">
    <property type="component" value="Unassembled WGS sequence"/>
</dbReference>
<evidence type="ECO:0000256" key="1">
    <source>
        <dbReference type="ARBA" id="ARBA00004418"/>
    </source>
</evidence>
<gene>
    <name evidence="5" type="ORF">E9232_005890</name>
</gene>
<evidence type="ECO:0000313" key="5">
    <source>
        <dbReference type="EMBL" id="MDR6293340.1"/>
    </source>
</evidence>
<keyword evidence="3" id="KW-0732">Signal</keyword>
<keyword evidence="6" id="KW-1185">Reference proteome</keyword>
<dbReference type="Pfam" id="PF13416">
    <property type="entry name" value="SBP_bac_8"/>
    <property type="match status" value="1"/>
</dbReference>
<name>A0ABU1K0J4_9PROT</name>
<proteinExistence type="predicted"/>
<evidence type="ECO:0000256" key="2">
    <source>
        <dbReference type="ARBA" id="ARBA00022448"/>
    </source>
</evidence>
<dbReference type="InterPro" id="IPR006059">
    <property type="entry name" value="SBP"/>
</dbReference>
<evidence type="ECO:0000256" key="3">
    <source>
        <dbReference type="ARBA" id="ARBA00022729"/>
    </source>
</evidence>
<reference evidence="5 6" key="1">
    <citation type="submission" date="2023-07" db="EMBL/GenBank/DDBJ databases">
        <title>Sorghum-associated microbial communities from plants grown in Nebraska, USA.</title>
        <authorList>
            <person name="Schachtman D."/>
        </authorList>
    </citation>
    <scope>NUCLEOTIDE SEQUENCE [LARGE SCALE GENOMIC DNA]</scope>
    <source>
        <strain evidence="5 6">584</strain>
    </source>
</reference>
<dbReference type="InterPro" id="IPR001188">
    <property type="entry name" value="Sperm_putr-bd"/>
</dbReference>
<dbReference type="EMBL" id="JAVDPW010000011">
    <property type="protein sequence ID" value="MDR6293340.1"/>
    <property type="molecule type" value="Genomic_DNA"/>
</dbReference>
<organism evidence="5 6">
    <name type="scientific">Inquilinus ginsengisoli</name>
    <dbReference type="NCBI Taxonomy" id="363840"/>
    <lineage>
        <taxon>Bacteria</taxon>
        <taxon>Pseudomonadati</taxon>
        <taxon>Pseudomonadota</taxon>
        <taxon>Alphaproteobacteria</taxon>
        <taxon>Rhodospirillales</taxon>
        <taxon>Rhodospirillaceae</taxon>
        <taxon>Inquilinus</taxon>
    </lineage>
</organism>
<accession>A0ABU1K0J4</accession>
<keyword evidence="4" id="KW-0574">Periplasm</keyword>
<dbReference type="SUPFAM" id="SSF53850">
    <property type="entry name" value="Periplasmic binding protein-like II"/>
    <property type="match status" value="1"/>
</dbReference>
<dbReference type="PANTHER" id="PTHR30222:SF17">
    <property type="entry name" value="SPERMIDINE_PUTRESCINE-BINDING PERIPLASMIC PROTEIN"/>
    <property type="match status" value="1"/>
</dbReference>
<evidence type="ECO:0000256" key="4">
    <source>
        <dbReference type="ARBA" id="ARBA00022764"/>
    </source>
</evidence>
<evidence type="ECO:0000313" key="6">
    <source>
        <dbReference type="Proteomes" id="UP001262410"/>
    </source>
</evidence>
<comment type="subcellular location">
    <subcellularLocation>
        <location evidence="1">Periplasm</location>
    </subcellularLocation>
</comment>
<comment type="caution">
    <text evidence="5">The sequence shown here is derived from an EMBL/GenBank/DDBJ whole genome shotgun (WGS) entry which is preliminary data.</text>
</comment>
<dbReference type="PANTHER" id="PTHR30222">
    <property type="entry name" value="SPERMIDINE/PUTRESCINE-BINDING PERIPLASMIC PROTEIN"/>
    <property type="match status" value="1"/>
</dbReference>
<keyword evidence="2" id="KW-0813">Transport</keyword>
<dbReference type="RefSeq" id="WP_309800240.1">
    <property type="nucleotide sequence ID" value="NZ_JAVDPW010000011.1"/>
</dbReference>
<protein>
    <submittedName>
        <fullName evidence="5">Spermidine/putrescine transport system substrate-binding protein</fullName>
    </submittedName>
</protein>
<dbReference type="InterPro" id="IPR006311">
    <property type="entry name" value="TAT_signal"/>
</dbReference>
<dbReference type="Gene3D" id="3.40.190.10">
    <property type="entry name" value="Periplasmic binding protein-like II"/>
    <property type="match status" value="2"/>
</dbReference>
<dbReference type="PRINTS" id="PR00909">
    <property type="entry name" value="SPERMDNBNDNG"/>
</dbReference>
<dbReference type="PROSITE" id="PS51318">
    <property type="entry name" value="TAT"/>
    <property type="match status" value="1"/>
</dbReference>
<sequence>MSFTLDRRRFGALLGAGVVAGTVGLPLRRARAADTIYVLNWQGYGTDEAWALKAFTEKTGIEVKHDYFNSEEEMLTKLRTNPGTYDVVLINSARTLQAQAEDLLEPIDLSKVPNAKDLAPQLRDHANFHKDGKAYGVSWLWGINALGLRRDKVKSDTLAVLADPAYAGRVALFDDAVTAIGIGALMTGQDINAPKDMAAVGAKLKELKPGVKLLWSSEDQWNKAFAAGEFDVSIYWSGAAVRSQRNFKLAVDFVVPKEGGIGWIDGLSVPATSTKKEAGLAFINYMIDPGFYDYWATNVGAPASANAVAMDKLPADDLNKQIHKAEYLSKLQFMSPLSDEQRTAFSDLWQETKAFYAG</sequence>